<gene>
    <name evidence="3" type="ORF">FJTKL_07983</name>
</gene>
<dbReference type="Proteomes" id="UP001600888">
    <property type="component" value="Unassembled WGS sequence"/>
</dbReference>
<organism evidence="3 4">
    <name type="scientific">Diaporthe vaccinii</name>
    <dbReference type="NCBI Taxonomy" id="105482"/>
    <lineage>
        <taxon>Eukaryota</taxon>
        <taxon>Fungi</taxon>
        <taxon>Dikarya</taxon>
        <taxon>Ascomycota</taxon>
        <taxon>Pezizomycotina</taxon>
        <taxon>Sordariomycetes</taxon>
        <taxon>Sordariomycetidae</taxon>
        <taxon>Diaporthales</taxon>
        <taxon>Diaporthaceae</taxon>
        <taxon>Diaporthe</taxon>
        <taxon>Diaporthe eres species complex</taxon>
    </lineage>
</organism>
<accession>A0ABR4FE36</accession>
<feature type="compositionally biased region" description="Low complexity" evidence="2">
    <location>
        <begin position="69"/>
        <end position="98"/>
    </location>
</feature>
<evidence type="ECO:0000256" key="2">
    <source>
        <dbReference type="SAM" id="MobiDB-lite"/>
    </source>
</evidence>
<keyword evidence="1" id="KW-0175">Coiled coil</keyword>
<feature type="region of interest" description="Disordered" evidence="2">
    <location>
        <begin position="1"/>
        <end position="113"/>
    </location>
</feature>
<evidence type="ECO:0000313" key="3">
    <source>
        <dbReference type="EMBL" id="KAL2292955.1"/>
    </source>
</evidence>
<reference evidence="3 4" key="1">
    <citation type="submission" date="2024-03" db="EMBL/GenBank/DDBJ databases">
        <title>A high-quality draft genome sequence of Diaporthe vaccinii, a causative agent of upright dieback and viscid rot disease in cranberry plants.</title>
        <authorList>
            <person name="Sarrasin M."/>
            <person name="Lang B.F."/>
            <person name="Burger G."/>
        </authorList>
    </citation>
    <scope>NUCLEOTIDE SEQUENCE [LARGE SCALE GENOMIC DNA]</scope>
    <source>
        <strain evidence="3 4">IS7</strain>
    </source>
</reference>
<comment type="caution">
    <text evidence="3">The sequence shown here is derived from an EMBL/GenBank/DDBJ whole genome shotgun (WGS) entry which is preliminary data.</text>
</comment>
<protein>
    <submittedName>
        <fullName evidence="3">Uncharacterized protein</fullName>
    </submittedName>
</protein>
<feature type="coiled-coil region" evidence="1">
    <location>
        <begin position="117"/>
        <end position="151"/>
    </location>
</feature>
<keyword evidence="4" id="KW-1185">Reference proteome</keyword>
<proteinExistence type="predicted"/>
<evidence type="ECO:0000313" key="4">
    <source>
        <dbReference type="Proteomes" id="UP001600888"/>
    </source>
</evidence>
<evidence type="ECO:0000256" key="1">
    <source>
        <dbReference type="SAM" id="Coils"/>
    </source>
</evidence>
<sequence length="280" mass="31551">MDPPKMGKLAQRFNLSQAKRKHDEQASAPGRSGKASFLTSQPHPVQLPGSQVLRRVDASDVPTNPLPMVAGAPDGPASSPAPPFSVSSRVTSRNSSASMLPMEIDTPETPNSEQRKILELEQRLRAATQKVQDLEDDAKAHSEELIVARSQARIDIDQEVIRLQQEVETLGEHEDRLIRELVVSESKLKGLKTTERDLKKRLSHFHTIYCLKHAYRDHLKKMNYIKQGVAKRLHAKFLDTEGRYMEAAFELYEYLEDNGLQDTIPPDVKAWLAQSKRSRG</sequence>
<dbReference type="EMBL" id="JBAWTH010000002">
    <property type="protein sequence ID" value="KAL2292955.1"/>
    <property type="molecule type" value="Genomic_DNA"/>
</dbReference>
<name>A0ABR4FE36_9PEZI</name>